<keyword evidence="1" id="KW-0812">Transmembrane</keyword>
<keyword evidence="1" id="KW-0472">Membrane</keyword>
<dbReference type="RefSeq" id="WP_203894129.1">
    <property type="nucleotide sequence ID" value="NZ_BOOH01000051.1"/>
</dbReference>
<reference evidence="2 3" key="1">
    <citation type="submission" date="2021-01" db="EMBL/GenBank/DDBJ databases">
        <title>Whole genome shotgun sequence of Planobispora longispora NBRC 13918.</title>
        <authorList>
            <person name="Komaki H."/>
            <person name="Tamura T."/>
        </authorList>
    </citation>
    <scope>NUCLEOTIDE SEQUENCE [LARGE SCALE GENOMIC DNA]</scope>
    <source>
        <strain evidence="2 3">NBRC 13918</strain>
    </source>
</reference>
<accession>A0A8J3W8C1</accession>
<dbReference type="AlphaFoldDB" id="A0A8J3W8C1"/>
<keyword evidence="1" id="KW-1133">Transmembrane helix</keyword>
<sequence>MLDMEYSKAFRMFLFIPGAQTVWLVVGIVFVASEVAGDPIPMKNGSALAMGLVGCGIGGIAVVATVVLALSFRRKDRRRRFLLAHGLRARGVVTAVSATSSRINGRRLMRMHVSVPEVPGLTFRQVTFNPVPEGTAVTVAYDPGSPDEGVVTDDLRALLRAGAKR</sequence>
<organism evidence="2 3">
    <name type="scientific">Planobispora longispora</name>
    <dbReference type="NCBI Taxonomy" id="28887"/>
    <lineage>
        <taxon>Bacteria</taxon>
        <taxon>Bacillati</taxon>
        <taxon>Actinomycetota</taxon>
        <taxon>Actinomycetes</taxon>
        <taxon>Streptosporangiales</taxon>
        <taxon>Streptosporangiaceae</taxon>
        <taxon>Planobispora</taxon>
    </lineage>
</organism>
<evidence type="ECO:0000256" key="1">
    <source>
        <dbReference type="SAM" id="Phobius"/>
    </source>
</evidence>
<comment type="caution">
    <text evidence="2">The sequence shown here is derived from an EMBL/GenBank/DDBJ whole genome shotgun (WGS) entry which is preliminary data.</text>
</comment>
<protein>
    <recommendedName>
        <fullName evidence="4">DUF3592 domain-containing protein</fullName>
    </recommendedName>
</protein>
<dbReference type="Proteomes" id="UP000616724">
    <property type="component" value="Unassembled WGS sequence"/>
</dbReference>
<proteinExistence type="predicted"/>
<evidence type="ECO:0008006" key="4">
    <source>
        <dbReference type="Google" id="ProtNLM"/>
    </source>
</evidence>
<gene>
    <name evidence="2" type="ORF">Plo01_60960</name>
</gene>
<feature type="transmembrane region" description="Helical" evidence="1">
    <location>
        <begin position="12"/>
        <end position="33"/>
    </location>
</feature>
<evidence type="ECO:0000313" key="2">
    <source>
        <dbReference type="EMBL" id="GIH79667.1"/>
    </source>
</evidence>
<keyword evidence="3" id="KW-1185">Reference proteome</keyword>
<evidence type="ECO:0000313" key="3">
    <source>
        <dbReference type="Proteomes" id="UP000616724"/>
    </source>
</evidence>
<name>A0A8J3W8C1_9ACTN</name>
<feature type="transmembrane region" description="Helical" evidence="1">
    <location>
        <begin position="45"/>
        <end position="70"/>
    </location>
</feature>
<dbReference type="EMBL" id="BOOH01000051">
    <property type="protein sequence ID" value="GIH79667.1"/>
    <property type="molecule type" value="Genomic_DNA"/>
</dbReference>